<dbReference type="Gene3D" id="3.40.50.1820">
    <property type="entry name" value="alpha/beta hydrolase"/>
    <property type="match status" value="1"/>
</dbReference>
<organism evidence="1 2">
    <name type="scientific">Candidatus Paenalcaligenes intestinipullorum</name>
    <dbReference type="NCBI Taxonomy" id="2838718"/>
    <lineage>
        <taxon>Bacteria</taxon>
        <taxon>Pseudomonadati</taxon>
        <taxon>Pseudomonadota</taxon>
        <taxon>Betaproteobacteria</taxon>
        <taxon>Burkholderiales</taxon>
        <taxon>Alcaligenaceae</taxon>
        <taxon>Paenalcaligenes</taxon>
    </lineage>
</organism>
<dbReference type="AlphaFoldDB" id="A0A9D2RFI4"/>
<dbReference type="Pfam" id="PF02089">
    <property type="entry name" value="Palm_thioest"/>
    <property type="match status" value="1"/>
</dbReference>
<accession>A0A9D2RFI4</accession>
<keyword evidence="1" id="KW-0378">Hydrolase</keyword>
<dbReference type="EMBL" id="DWUQ01000088">
    <property type="protein sequence ID" value="HJD44259.1"/>
    <property type="molecule type" value="Genomic_DNA"/>
</dbReference>
<sequence>MQNDITILVHGFFRTRSDMRYLEAGLKAMGRQVLSVQLPTFFSSLDQCCDALAAQVDPIAATAKTVHYVAHSMGGLIVRAYIARTQQQNVGHSVLIATPHQGSKLAAIAKRIPFYATIFKPINDLLPSLHYHDFGTDKAFKLGVIAGNRNQGLIGKLLMPADSDGRVTVASVQAIDMDDFIVLPYGHDTIHHTKQTLELVQHCLSTGRFDNA</sequence>
<reference evidence="1" key="2">
    <citation type="submission" date="2021-04" db="EMBL/GenBank/DDBJ databases">
        <authorList>
            <person name="Gilroy R."/>
        </authorList>
    </citation>
    <scope>NUCLEOTIDE SEQUENCE</scope>
    <source>
        <strain evidence="1">9264</strain>
    </source>
</reference>
<reference evidence="1" key="1">
    <citation type="journal article" date="2021" name="PeerJ">
        <title>Extensive microbial diversity within the chicken gut microbiome revealed by metagenomics and culture.</title>
        <authorList>
            <person name="Gilroy R."/>
            <person name="Ravi A."/>
            <person name="Getino M."/>
            <person name="Pursley I."/>
            <person name="Horton D.L."/>
            <person name="Alikhan N.F."/>
            <person name="Baker D."/>
            <person name="Gharbi K."/>
            <person name="Hall N."/>
            <person name="Watson M."/>
            <person name="Adriaenssens E.M."/>
            <person name="Foster-Nyarko E."/>
            <person name="Jarju S."/>
            <person name="Secka A."/>
            <person name="Antonio M."/>
            <person name="Oren A."/>
            <person name="Chaudhuri R.R."/>
            <person name="La Ragione R."/>
            <person name="Hildebrand F."/>
            <person name="Pallen M.J."/>
        </authorList>
    </citation>
    <scope>NUCLEOTIDE SEQUENCE</scope>
    <source>
        <strain evidence="1">9264</strain>
    </source>
</reference>
<dbReference type="PANTHER" id="PTHR37946">
    <property type="entry name" value="SLL1969 PROTEIN"/>
    <property type="match status" value="1"/>
</dbReference>
<evidence type="ECO:0000313" key="1">
    <source>
        <dbReference type="EMBL" id="HJD44259.1"/>
    </source>
</evidence>
<gene>
    <name evidence="1" type="ORF">H9906_04420</name>
</gene>
<dbReference type="GO" id="GO:0016787">
    <property type="term" value="F:hydrolase activity"/>
    <property type="evidence" value="ECO:0007669"/>
    <property type="project" value="UniProtKB-KW"/>
</dbReference>
<dbReference type="InterPro" id="IPR029058">
    <property type="entry name" value="AB_hydrolase_fold"/>
</dbReference>
<dbReference type="SUPFAM" id="SSF53474">
    <property type="entry name" value="alpha/beta-Hydrolases"/>
    <property type="match status" value="1"/>
</dbReference>
<protein>
    <submittedName>
        <fullName evidence="1">Alpha/beta fold hydrolase</fullName>
    </submittedName>
</protein>
<dbReference type="PANTHER" id="PTHR37946:SF1">
    <property type="entry name" value="SLL1969 PROTEIN"/>
    <property type="match status" value="1"/>
</dbReference>
<name>A0A9D2RFI4_9BURK</name>
<evidence type="ECO:0000313" key="2">
    <source>
        <dbReference type="Proteomes" id="UP000823889"/>
    </source>
</evidence>
<proteinExistence type="predicted"/>
<dbReference type="Proteomes" id="UP000823889">
    <property type="component" value="Unassembled WGS sequence"/>
</dbReference>
<comment type="caution">
    <text evidence="1">The sequence shown here is derived from an EMBL/GenBank/DDBJ whole genome shotgun (WGS) entry which is preliminary data.</text>
</comment>